<dbReference type="PATRIC" id="fig|1359161.3.peg.498"/>
<comment type="caution">
    <text evidence="1">The sequence shown here is derived from an EMBL/GenBank/DDBJ whole genome shotgun (WGS) entry which is preliminary data.</text>
</comment>
<organism evidence="1 2">
    <name type="scientific">Anaplasma phagocytophilum str. NCH-1</name>
    <dbReference type="NCBI Taxonomy" id="1359161"/>
    <lineage>
        <taxon>Bacteria</taxon>
        <taxon>Pseudomonadati</taxon>
        <taxon>Pseudomonadota</taxon>
        <taxon>Alphaproteobacteria</taxon>
        <taxon>Rickettsiales</taxon>
        <taxon>Anaplasmataceae</taxon>
        <taxon>Anaplasma</taxon>
        <taxon>phagocytophilum group</taxon>
    </lineage>
</organism>
<evidence type="ECO:0000313" key="1">
    <source>
        <dbReference type="EMBL" id="KJV68189.1"/>
    </source>
</evidence>
<reference evidence="1 2" key="1">
    <citation type="submission" date="2015-01" db="EMBL/GenBank/DDBJ databases">
        <title>Genome Sequencing of Rickettsiales.</title>
        <authorList>
            <person name="Daugherty S.C."/>
            <person name="Su Q."/>
            <person name="Abolude K."/>
            <person name="Beier-Sexton M."/>
            <person name="Carlyon J.A."/>
            <person name="Carter R."/>
            <person name="Day N.P."/>
            <person name="Dumler S.J."/>
            <person name="Dyachenko V."/>
            <person name="Godinez A."/>
            <person name="Kurtti T.J."/>
            <person name="Lichay M."/>
            <person name="Mullins K.E."/>
            <person name="Ott S."/>
            <person name="Pappas-Brown V."/>
            <person name="Paris D.H."/>
            <person name="Patel P."/>
            <person name="Richards A.L."/>
            <person name="Sadzewicz L."/>
            <person name="Sears K."/>
            <person name="Seidman D."/>
            <person name="Sengamalay N."/>
            <person name="Stenos J."/>
            <person name="Tallon L.J."/>
            <person name="Vincent G."/>
            <person name="Fraser C.M."/>
            <person name="Munderloh U."/>
            <person name="Dunning-Hotopp J.C."/>
        </authorList>
    </citation>
    <scope>NUCLEOTIDE SEQUENCE [LARGE SCALE GENOMIC DNA]</scope>
    <source>
        <strain evidence="1 2">NCH-1</strain>
    </source>
</reference>
<proteinExistence type="predicted"/>
<evidence type="ECO:0000313" key="2">
    <source>
        <dbReference type="Proteomes" id="UP000033754"/>
    </source>
</evidence>
<dbReference type="Proteomes" id="UP000033754">
    <property type="component" value="Unassembled WGS sequence"/>
</dbReference>
<sequence>MSKHYLPQRVHHEANGLIWKLMWKKVFSRLTRSLLVVSMSVMQTSCLSIFGPQEVIVYEPPEGAEGKRCVEQCVYERNNCLRGCDKRKQECQLQESREGVVKDIVGIVKDMTKIGSGSRIERRESECFHKRETCYTGCAGDGFCESRCEIEYGCNSSSTSVGFDFKIGDDTSRRNICSSSRCDYLCKSDHATCFVGCGGKIYKETADPK</sequence>
<accession>A0A0F3NMS8</accession>
<gene>
    <name evidence="1" type="ORF">EPHNCH_0428</name>
</gene>
<dbReference type="EMBL" id="LANT01000002">
    <property type="protein sequence ID" value="KJV68189.1"/>
    <property type="molecule type" value="Genomic_DNA"/>
</dbReference>
<protein>
    <submittedName>
        <fullName evidence="1">Uncharacterized protein</fullName>
    </submittedName>
</protein>
<dbReference type="AlphaFoldDB" id="A0A0F3NMS8"/>
<name>A0A0F3NMS8_ANAPH</name>